<comment type="caution">
    <text evidence="2">The sequence shown here is derived from an EMBL/GenBank/DDBJ whole genome shotgun (WGS) entry which is preliminary data.</text>
</comment>
<protein>
    <submittedName>
        <fullName evidence="2">Uncharacterized protein</fullName>
    </submittedName>
</protein>
<accession>A0A6A1QBY5</accession>
<evidence type="ECO:0000313" key="3">
    <source>
        <dbReference type="Proteomes" id="UP000437017"/>
    </source>
</evidence>
<evidence type="ECO:0000313" key="2">
    <source>
        <dbReference type="EMBL" id="KAB0404613.1"/>
    </source>
</evidence>
<feature type="compositionally biased region" description="Basic and acidic residues" evidence="1">
    <location>
        <begin position="1"/>
        <end position="15"/>
    </location>
</feature>
<evidence type="ECO:0000256" key="1">
    <source>
        <dbReference type="SAM" id="MobiDB-lite"/>
    </source>
</evidence>
<dbReference type="Proteomes" id="UP000437017">
    <property type="component" value="Unassembled WGS sequence"/>
</dbReference>
<feature type="region of interest" description="Disordered" evidence="1">
    <location>
        <begin position="1"/>
        <end position="102"/>
    </location>
</feature>
<dbReference type="EMBL" id="SGJD01000562">
    <property type="protein sequence ID" value="KAB0404613.1"/>
    <property type="molecule type" value="Genomic_DNA"/>
</dbReference>
<feature type="non-terminal residue" evidence="2">
    <location>
        <position position="1"/>
    </location>
</feature>
<dbReference type="AlphaFoldDB" id="A0A6A1QBY5"/>
<dbReference type="OrthoDB" id="10652274at2759"/>
<organism evidence="2 3">
    <name type="scientific">Balaenoptera physalus</name>
    <name type="common">Fin whale</name>
    <name type="synonym">Balaena physalus</name>
    <dbReference type="NCBI Taxonomy" id="9770"/>
    <lineage>
        <taxon>Eukaryota</taxon>
        <taxon>Metazoa</taxon>
        <taxon>Chordata</taxon>
        <taxon>Craniata</taxon>
        <taxon>Vertebrata</taxon>
        <taxon>Euteleostomi</taxon>
        <taxon>Mammalia</taxon>
        <taxon>Eutheria</taxon>
        <taxon>Laurasiatheria</taxon>
        <taxon>Artiodactyla</taxon>
        <taxon>Whippomorpha</taxon>
        <taxon>Cetacea</taxon>
        <taxon>Mysticeti</taxon>
        <taxon>Balaenopteridae</taxon>
        <taxon>Balaenoptera</taxon>
    </lineage>
</organism>
<gene>
    <name evidence="2" type="ORF">E2I00_017060</name>
</gene>
<proteinExistence type="predicted"/>
<keyword evidence="3" id="KW-1185">Reference proteome</keyword>
<name>A0A6A1QBY5_BALPH</name>
<sequence>ENAKEKPLAKEELKVDSIQAEPAGLSSPGQTEQRGRGRRTSRRPAPHRPAEDQTQALPAAKAGTVGHGRAMPAGHTATGGNPAQAPVLPRSPSKVTFPGPPGELVVLRETGEFPTERVPTCQRLHCGCRLQVTSTS</sequence>
<reference evidence="2 3" key="1">
    <citation type="journal article" date="2019" name="PLoS ONE">
        <title>Genomic analyses reveal an absence of contemporary introgressive admixture between fin whales and blue whales, despite known hybrids.</title>
        <authorList>
            <person name="Westbury M.V."/>
            <person name="Petersen B."/>
            <person name="Lorenzen E.D."/>
        </authorList>
    </citation>
    <scope>NUCLEOTIDE SEQUENCE [LARGE SCALE GENOMIC DNA]</scope>
    <source>
        <strain evidence="2">FinWhale-01</strain>
    </source>
</reference>
<feature type="compositionally biased region" description="Basic residues" evidence="1">
    <location>
        <begin position="36"/>
        <end position="46"/>
    </location>
</feature>